<evidence type="ECO:0000256" key="2">
    <source>
        <dbReference type="ARBA" id="ARBA00007946"/>
    </source>
</evidence>
<dbReference type="PANTHER" id="PTHR24305:SF157">
    <property type="entry name" value="N-ACETYLTRYPTOPHAN 6-HYDROXYLASE IVOC-RELATED"/>
    <property type="match status" value="1"/>
</dbReference>
<evidence type="ECO:0000313" key="10">
    <source>
        <dbReference type="EMBL" id="RSL53986.1"/>
    </source>
</evidence>
<dbReference type="EMBL" id="NKCI01000116">
    <property type="protein sequence ID" value="RSL53986.1"/>
    <property type="molecule type" value="Genomic_DNA"/>
</dbReference>
<dbReference type="Proteomes" id="UP000288168">
    <property type="component" value="Unassembled WGS sequence"/>
</dbReference>
<evidence type="ECO:0000256" key="5">
    <source>
        <dbReference type="ARBA" id="ARBA00022723"/>
    </source>
</evidence>
<dbReference type="AlphaFoldDB" id="A0A428PM08"/>
<comment type="cofactor">
    <cofactor evidence="1">
        <name>heme</name>
        <dbReference type="ChEBI" id="CHEBI:30413"/>
    </cofactor>
</comment>
<keyword evidence="4" id="KW-0349">Heme</keyword>
<organism evidence="10 11">
    <name type="scientific">Fusarium duplospermum</name>
    <dbReference type="NCBI Taxonomy" id="1325734"/>
    <lineage>
        <taxon>Eukaryota</taxon>
        <taxon>Fungi</taxon>
        <taxon>Dikarya</taxon>
        <taxon>Ascomycota</taxon>
        <taxon>Pezizomycotina</taxon>
        <taxon>Sordariomycetes</taxon>
        <taxon>Hypocreomycetidae</taxon>
        <taxon>Hypocreales</taxon>
        <taxon>Nectriaceae</taxon>
        <taxon>Fusarium</taxon>
        <taxon>Fusarium solani species complex</taxon>
    </lineage>
</organism>
<keyword evidence="7" id="KW-0408">Iron</keyword>
<dbReference type="GO" id="GO:0016838">
    <property type="term" value="F:carbon-oxygen lyase activity, acting on phosphates"/>
    <property type="evidence" value="ECO:0007669"/>
    <property type="project" value="InterPro"/>
</dbReference>
<dbReference type="Gene3D" id="1.10.630.10">
    <property type="entry name" value="Cytochrome P450"/>
    <property type="match status" value="1"/>
</dbReference>
<protein>
    <recommendedName>
        <fullName evidence="12">Cytochrome P450 monooxygenase</fullName>
    </recommendedName>
</protein>
<dbReference type="SUPFAM" id="SSF48264">
    <property type="entry name" value="Cytochrome P450"/>
    <property type="match status" value="1"/>
</dbReference>
<evidence type="ECO:0000256" key="4">
    <source>
        <dbReference type="ARBA" id="ARBA00022617"/>
    </source>
</evidence>
<dbReference type="SUPFAM" id="SSF48576">
    <property type="entry name" value="Terpenoid synthases"/>
    <property type="match status" value="1"/>
</dbReference>
<sequence length="464" mass="51475">MDNSTFLVFISALNRYFDTIQYNDDIYDHDTRVATLRHVYAETAKSFDQPEQKAAIEAEPARFKAIMRTSSQVVVYCWPKCSLDVMVAVSVYFVHIVLLDDSTNNPSPIVQGSNCPDQCHKYGPAVAAFTVPRATLATVDHDVHRLRRSILNPYFSKRAVTMLEPLINGKVDRLCGRLEESIGPGTPVDLDAVMAALTADIVTVYFYGKDFDYLGGKDFRFTVRDAILGLIGFYHFSRFSPSVVRFINSLPIPIVRMIQPGAAALLESQEEIKVEILQSLKDKCNVKSKSVIVGALGDPDIPVEEKTVDRLVDEGVTVIFAGTETTARSISVAMFYLLRDNSLLQKLRDELSTVRRGSDGQWAYSQLEILPYLTGCVQEGLRLAHGPVIRLPRVSPNEALQYDDWLIPAGTPVSESTVLVHLDPSIFPNPDTFDPDRWVRAANEGVHLKPSGAVEAVPPKISDA</sequence>
<comment type="similarity">
    <text evidence="2">Belongs to the trichodiene synthase family.</text>
</comment>
<dbReference type="GO" id="GO:0016705">
    <property type="term" value="F:oxidoreductase activity, acting on paired donors, with incorporation or reduction of molecular oxygen"/>
    <property type="evidence" value="ECO:0007669"/>
    <property type="project" value="InterPro"/>
</dbReference>
<comment type="similarity">
    <text evidence="3">Belongs to the cytochrome P450 family.</text>
</comment>
<dbReference type="PANTHER" id="PTHR24305">
    <property type="entry name" value="CYTOCHROME P450"/>
    <property type="match status" value="1"/>
</dbReference>
<evidence type="ECO:0000313" key="11">
    <source>
        <dbReference type="Proteomes" id="UP000288168"/>
    </source>
</evidence>
<keyword evidence="11" id="KW-1185">Reference proteome</keyword>
<evidence type="ECO:0000256" key="7">
    <source>
        <dbReference type="ARBA" id="ARBA00023004"/>
    </source>
</evidence>
<dbReference type="InterPro" id="IPR002401">
    <property type="entry name" value="Cyt_P450_E_grp-I"/>
</dbReference>
<evidence type="ECO:0008006" key="12">
    <source>
        <dbReference type="Google" id="ProtNLM"/>
    </source>
</evidence>
<dbReference type="InterPro" id="IPR024652">
    <property type="entry name" value="Trichodiene_synth"/>
</dbReference>
<evidence type="ECO:0000256" key="9">
    <source>
        <dbReference type="ARBA" id="ARBA00023239"/>
    </source>
</evidence>
<keyword evidence="8" id="KW-0503">Monooxygenase</keyword>
<reference evidence="10 11" key="1">
    <citation type="submission" date="2017-06" db="EMBL/GenBank/DDBJ databases">
        <title>Comparative genomic analysis of Ambrosia Fusariam Clade fungi.</title>
        <authorList>
            <person name="Stajich J.E."/>
            <person name="Carrillo J."/>
            <person name="Kijimoto T."/>
            <person name="Eskalen A."/>
            <person name="O'Donnell K."/>
            <person name="Kasson M."/>
        </authorList>
    </citation>
    <scope>NUCLEOTIDE SEQUENCE [LARGE SCALE GENOMIC DNA]</scope>
    <source>
        <strain evidence="10 11">NRRL62584</strain>
    </source>
</reference>
<gene>
    <name evidence="10" type="ORF">CEP54_010131</name>
</gene>
<comment type="caution">
    <text evidence="10">The sequence shown here is derived from an EMBL/GenBank/DDBJ whole genome shotgun (WGS) entry which is preliminary data.</text>
</comment>
<name>A0A428PM08_9HYPO</name>
<evidence type="ECO:0000256" key="1">
    <source>
        <dbReference type="ARBA" id="ARBA00001971"/>
    </source>
</evidence>
<proteinExistence type="inferred from homology"/>
<dbReference type="PRINTS" id="PR00463">
    <property type="entry name" value="EP450I"/>
</dbReference>
<dbReference type="InterPro" id="IPR050121">
    <property type="entry name" value="Cytochrome_P450_monoxygenase"/>
</dbReference>
<dbReference type="Pfam" id="PF06330">
    <property type="entry name" value="TRI5"/>
    <property type="match status" value="1"/>
</dbReference>
<dbReference type="InterPro" id="IPR036396">
    <property type="entry name" value="Cyt_P450_sf"/>
</dbReference>
<dbReference type="Pfam" id="PF00067">
    <property type="entry name" value="p450"/>
    <property type="match status" value="1"/>
</dbReference>
<keyword evidence="9" id="KW-0456">Lyase</keyword>
<dbReference type="InterPro" id="IPR008949">
    <property type="entry name" value="Isoprenoid_synthase_dom_sf"/>
</dbReference>
<evidence type="ECO:0000256" key="3">
    <source>
        <dbReference type="ARBA" id="ARBA00010617"/>
    </source>
</evidence>
<dbReference type="GO" id="GO:0005506">
    <property type="term" value="F:iron ion binding"/>
    <property type="evidence" value="ECO:0007669"/>
    <property type="project" value="InterPro"/>
</dbReference>
<evidence type="ECO:0000256" key="6">
    <source>
        <dbReference type="ARBA" id="ARBA00023002"/>
    </source>
</evidence>
<keyword evidence="6" id="KW-0560">Oxidoreductase</keyword>
<dbReference type="STRING" id="1325734.A0A428PM08"/>
<dbReference type="InterPro" id="IPR001128">
    <property type="entry name" value="Cyt_P450"/>
</dbReference>
<dbReference type="GO" id="GO:0004497">
    <property type="term" value="F:monooxygenase activity"/>
    <property type="evidence" value="ECO:0007669"/>
    <property type="project" value="UniProtKB-KW"/>
</dbReference>
<dbReference type="CDD" id="cd11062">
    <property type="entry name" value="CYP58-like"/>
    <property type="match status" value="1"/>
</dbReference>
<accession>A0A428PM08</accession>
<evidence type="ECO:0000256" key="8">
    <source>
        <dbReference type="ARBA" id="ARBA00023033"/>
    </source>
</evidence>
<dbReference type="OrthoDB" id="3945418at2759"/>
<keyword evidence="5" id="KW-0479">Metal-binding</keyword>
<dbReference type="GO" id="GO:0020037">
    <property type="term" value="F:heme binding"/>
    <property type="evidence" value="ECO:0007669"/>
    <property type="project" value="InterPro"/>
</dbReference>